<proteinExistence type="predicted"/>
<evidence type="ECO:0000256" key="1">
    <source>
        <dbReference type="ARBA" id="ARBA00022723"/>
    </source>
</evidence>
<dbReference type="EMBL" id="JARKIF010000008">
    <property type="protein sequence ID" value="KAJ7633245.1"/>
    <property type="molecule type" value="Genomic_DNA"/>
</dbReference>
<dbReference type="Pfam" id="PF01753">
    <property type="entry name" value="zf-MYND"/>
    <property type="match status" value="1"/>
</dbReference>
<dbReference type="GO" id="GO:0008270">
    <property type="term" value="F:zinc ion binding"/>
    <property type="evidence" value="ECO:0007669"/>
    <property type="project" value="UniProtKB-KW"/>
</dbReference>
<dbReference type="InterPro" id="IPR002893">
    <property type="entry name" value="Znf_MYND"/>
</dbReference>
<protein>
    <recommendedName>
        <fullName evidence="5">MYND-type domain-containing protein</fullName>
    </recommendedName>
</protein>
<sequence>MKSCDNISCNKLAAKTDFMRCSACKKSYYCSRDCQATDWNDGGHREACEESTETLLCDERMSSTTREQSFIRMIFRDTIKCLREHPGAGYFVEFNYVTTPVEINVCSLSTDSKTLKQLSQHPQWQHILARTAHSEGPTTLHVVQMVAGETAGCVPIPLRSSSGMVTKELERIARDSEAGSGRQGEAELERMIQNLVLRSSHEVEDIH</sequence>
<evidence type="ECO:0000313" key="6">
    <source>
        <dbReference type="EMBL" id="KAJ7633245.1"/>
    </source>
</evidence>
<evidence type="ECO:0000256" key="4">
    <source>
        <dbReference type="PROSITE-ProRule" id="PRU00134"/>
    </source>
</evidence>
<dbReference type="SUPFAM" id="SSF144232">
    <property type="entry name" value="HIT/MYND zinc finger-like"/>
    <property type="match status" value="1"/>
</dbReference>
<name>A0AAD7FR62_9AGAR</name>
<evidence type="ECO:0000256" key="3">
    <source>
        <dbReference type="ARBA" id="ARBA00022833"/>
    </source>
</evidence>
<organism evidence="6 7">
    <name type="scientific">Roridomyces roridus</name>
    <dbReference type="NCBI Taxonomy" id="1738132"/>
    <lineage>
        <taxon>Eukaryota</taxon>
        <taxon>Fungi</taxon>
        <taxon>Dikarya</taxon>
        <taxon>Basidiomycota</taxon>
        <taxon>Agaricomycotina</taxon>
        <taxon>Agaricomycetes</taxon>
        <taxon>Agaricomycetidae</taxon>
        <taxon>Agaricales</taxon>
        <taxon>Marasmiineae</taxon>
        <taxon>Mycenaceae</taxon>
        <taxon>Roridomyces</taxon>
    </lineage>
</organism>
<dbReference type="PROSITE" id="PS50865">
    <property type="entry name" value="ZF_MYND_2"/>
    <property type="match status" value="1"/>
</dbReference>
<keyword evidence="3" id="KW-0862">Zinc</keyword>
<keyword evidence="1" id="KW-0479">Metal-binding</keyword>
<dbReference type="Proteomes" id="UP001221142">
    <property type="component" value="Unassembled WGS sequence"/>
</dbReference>
<feature type="domain" description="MYND-type" evidence="5">
    <location>
        <begin position="6"/>
        <end position="48"/>
    </location>
</feature>
<accession>A0AAD7FR62</accession>
<evidence type="ECO:0000313" key="7">
    <source>
        <dbReference type="Proteomes" id="UP001221142"/>
    </source>
</evidence>
<gene>
    <name evidence="6" type="ORF">FB45DRAFT_914707</name>
</gene>
<evidence type="ECO:0000259" key="5">
    <source>
        <dbReference type="PROSITE" id="PS50865"/>
    </source>
</evidence>
<reference evidence="6" key="1">
    <citation type="submission" date="2023-03" db="EMBL/GenBank/DDBJ databases">
        <title>Massive genome expansion in bonnet fungi (Mycena s.s.) driven by repeated elements and novel gene families across ecological guilds.</title>
        <authorList>
            <consortium name="Lawrence Berkeley National Laboratory"/>
            <person name="Harder C.B."/>
            <person name="Miyauchi S."/>
            <person name="Viragh M."/>
            <person name="Kuo A."/>
            <person name="Thoen E."/>
            <person name="Andreopoulos B."/>
            <person name="Lu D."/>
            <person name="Skrede I."/>
            <person name="Drula E."/>
            <person name="Henrissat B."/>
            <person name="Morin E."/>
            <person name="Kohler A."/>
            <person name="Barry K."/>
            <person name="LaButti K."/>
            <person name="Morin E."/>
            <person name="Salamov A."/>
            <person name="Lipzen A."/>
            <person name="Mereny Z."/>
            <person name="Hegedus B."/>
            <person name="Baldrian P."/>
            <person name="Stursova M."/>
            <person name="Weitz H."/>
            <person name="Taylor A."/>
            <person name="Grigoriev I.V."/>
            <person name="Nagy L.G."/>
            <person name="Martin F."/>
            <person name="Kauserud H."/>
        </authorList>
    </citation>
    <scope>NUCLEOTIDE SEQUENCE</scope>
    <source>
        <strain evidence="6">9284</strain>
    </source>
</reference>
<comment type="caution">
    <text evidence="6">The sequence shown here is derived from an EMBL/GenBank/DDBJ whole genome shotgun (WGS) entry which is preliminary data.</text>
</comment>
<dbReference type="Gene3D" id="6.10.140.2220">
    <property type="match status" value="1"/>
</dbReference>
<evidence type="ECO:0000256" key="2">
    <source>
        <dbReference type="ARBA" id="ARBA00022771"/>
    </source>
</evidence>
<keyword evidence="2 4" id="KW-0863">Zinc-finger</keyword>
<dbReference type="AlphaFoldDB" id="A0AAD7FR62"/>
<keyword evidence="7" id="KW-1185">Reference proteome</keyword>